<accession>A0A174RMB4</accession>
<dbReference type="AlphaFoldDB" id="A0A174RMB4"/>
<protein>
    <submittedName>
        <fullName evidence="1">Uncharacterized protein</fullName>
    </submittedName>
</protein>
<dbReference type="Proteomes" id="UP000095725">
    <property type="component" value="Unassembled WGS sequence"/>
</dbReference>
<dbReference type="EMBL" id="CZBL01000003">
    <property type="protein sequence ID" value="CUP84877.1"/>
    <property type="molecule type" value="Genomic_DNA"/>
</dbReference>
<name>A0A174RMB4_9BACE</name>
<gene>
    <name evidence="1" type="ORF">ERS852558_01149</name>
</gene>
<sequence length="111" mass="12750">MNEMIKLYDLFGTEIRSRSNADVLREKILDCNISIIDLSQITFISRSFADELCNLSESDNIKIYNAKGIVKNMLSIVSESRKNKRIRKTDNAEMKEFSDFKSLSNFLATIS</sequence>
<reference evidence="1 2" key="1">
    <citation type="submission" date="2015-09" db="EMBL/GenBank/DDBJ databases">
        <authorList>
            <consortium name="Pathogen Informatics"/>
        </authorList>
    </citation>
    <scope>NUCLEOTIDE SEQUENCE [LARGE SCALE GENOMIC DNA]</scope>
    <source>
        <strain evidence="1 2">2789STDY5834946</strain>
    </source>
</reference>
<proteinExistence type="predicted"/>
<evidence type="ECO:0000313" key="1">
    <source>
        <dbReference type="EMBL" id="CUP84877.1"/>
    </source>
</evidence>
<evidence type="ECO:0000313" key="2">
    <source>
        <dbReference type="Proteomes" id="UP000095725"/>
    </source>
</evidence>
<organism evidence="1 2">
    <name type="scientific">Bacteroides caccae</name>
    <dbReference type="NCBI Taxonomy" id="47678"/>
    <lineage>
        <taxon>Bacteria</taxon>
        <taxon>Pseudomonadati</taxon>
        <taxon>Bacteroidota</taxon>
        <taxon>Bacteroidia</taxon>
        <taxon>Bacteroidales</taxon>
        <taxon>Bacteroidaceae</taxon>
        <taxon>Bacteroides</taxon>
    </lineage>
</organism>
<dbReference type="RefSeq" id="WP_055256031.1">
    <property type="nucleotide sequence ID" value="NZ_CP081920.1"/>
</dbReference>